<reference evidence="1" key="2">
    <citation type="journal article" date="2015" name="Data Brief">
        <title>Shoot transcriptome of the giant reed, Arundo donax.</title>
        <authorList>
            <person name="Barrero R.A."/>
            <person name="Guerrero F.D."/>
            <person name="Moolhuijzen P."/>
            <person name="Goolsby J.A."/>
            <person name="Tidwell J."/>
            <person name="Bellgard S.E."/>
            <person name="Bellgard M.I."/>
        </authorList>
    </citation>
    <scope>NUCLEOTIDE SEQUENCE</scope>
    <source>
        <tissue evidence="1">Shoot tissue taken approximately 20 cm above the soil surface</tissue>
    </source>
</reference>
<proteinExistence type="predicted"/>
<protein>
    <submittedName>
        <fullName evidence="1">Uncharacterized protein</fullName>
    </submittedName>
</protein>
<reference evidence="1" key="1">
    <citation type="submission" date="2014-09" db="EMBL/GenBank/DDBJ databases">
        <authorList>
            <person name="Magalhaes I.L.F."/>
            <person name="Oliveira U."/>
            <person name="Santos F.R."/>
            <person name="Vidigal T.H.D.A."/>
            <person name="Brescovit A.D."/>
            <person name="Santos A.J."/>
        </authorList>
    </citation>
    <scope>NUCLEOTIDE SEQUENCE</scope>
    <source>
        <tissue evidence="1">Shoot tissue taken approximately 20 cm above the soil surface</tissue>
    </source>
</reference>
<organism evidence="1">
    <name type="scientific">Arundo donax</name>
    <name type="common">Giant reed</name>
    <name type="synonym">Donax arundinaceus</name>
    <dbReference type="NCBI Taxonomy" id="35708"/>
    <lineage>
        <taxon>Eukaryota</taxon>
        <taxon>Viridiplantae</taxon>
        <taxon>Streptophyta</taxon>
        <taxon>Embryophyta</taxon>
        <taxon>Tracheophyta</taxon>
        <taxon>Spermatophyta</taxon>
        <taxon>Magnoliopsida</taxon>
        <taxon>Liliopsida</taxon>
        <taxon>Poales</taxon>
        <taxon>Poaceae</taxon>
        <taxon>PACMAD clade</taxon>
        <taxon>Arundinoideae</taxon>
        <taxon>Arundineae</taxon>
        <taxon>Arundo</taxon>
    </lineage>
</organism>
<sequence>MGYPLNYLETGGPLKLQSFHNGFQASICHVFFDKKTMPFLNSKVFAFGPLQIHCDFMTISHKFNYTFMLKLWNKIKFIVKMCLRKSKCISELLDGNH</sequence>
<dbReference type="AlphaFoldDB" id="A0A0A9AJX2"/>
<accession>A0A0A9AJX2</accession>
<evidence type="ECO:0000313" key="1">
    <source>
        <dbReference type="EMBL" id="JAD50118.1"/>
    </source>
</evidence>
<name>A0A0A9AJX2_ARUDO</name>
<dbReference type="EMBL" id="GBRH01247777">
    <property type="protein sequence ID" value="JAD50118.1"/>
    <property type="molecule type" value="Transcribed_RNA"/>
</dbReference>